<gene>
    <name evidence="4" type="ORF">AWB82_02770</name>
</gene>
<proteinExistence type="predicted"/>
<accession>A0A158APY8</accession>
<dbReference type="PANTHER" id="PTHR44591">
    <property type="entry name" value="STRESS RESPONSE REGULATOR PROTEIN 1"/>
    <property type="match status" value="1"/>
</dbReference>
<protein>
    <submittedName>
        <fullName evidence="4">Response regulator receiver protein</fullName>
    </submittedName>
</protein>
<dbReference type="Pfam" id="PF00072">
    <property type="entry name" value="Response_reg"/>
    <property type="match status" value="1"/>
</dbReference>
<feature type="domain" description="Response regulatory" evidence="3">
    <location>
        <begin position="24"/>
        <end position="140"/>
    </location>
</feature>
<evidence type="ECO:0000313" key="5">
    <source>
        <dbReference type="Proteomes" id="UP000054596"/>
    </source>
</evidence>
<organism evidence="4 5">
    <name type="scientific">Caballeronia glebae</name>
    <dbReference type="NCBI Taxonomy" id="1777143"/>
    <lineage>
        <taxon>Bacteria</taxon>
        <taxon>Pseudomonadati</taxon>
        <taxon>Pseudomonadota</taxon>
        <taxon>Betaproteobacteria</taxon>
        <taxon>Burkholderiales</taxon>
        <taxon>Burkholderiaceae</taxon>
        <taxon>Caballeronia</taxon>
    </lineage>
</organism>
<dbReference type="PROSITE" id="PS50110">
    <property type="entry name" value="RESPONSE_REGULATORY"/>
    <property type="match status" value="1"/>
</dbReference>
<dbReference type="STRING" id="1777143.AWB82_02770"/>
<keyword evidence="1 2" id="KW-0597">Phosphoprotein</keyword>
<evidence type="ECO:0000256" key="2">
    <source>
        <dbReference type="PROSITE-ProRule" id="PRU00169"/>
    </source>
</evidence>
<dbReference type="SUPFAM" id="SSF52172">
    <property type="entry name" value="CheY-like"/>
    <property type="match status" value="1"/>
</dbReference>
<dbReference type="GO" id="GO:0000160">
    <property type="term" value="P:phosphorelay signal transduction system"/>
    <property type="evidence" value="ECO:0007669"/>
    <property type="project" value="InterPro"/>
</dbReference>
<dbReference type="InterPro" id="IPR050595">
    <property type="entry name" value="Bact_response_regulator"/>
</dbReference>
<dbReference type="OrthoDB" id="9131147at2"/>
<dbReference type="AlphaFoldDB" id="A0A158APY8"/>
<dbReference type="InterPro" id="IPR001789">
    <property type="entry name" value="Sig_transdc_resp-reg_receiver"/>
</dbReference>
<evidence type="ECO:0000256" key="1">
    <source>
        <dbReference type="ARBA" id="ARBA00022553"/>
    </source>
</evidence>
<dbReference type="Proteomes" id="UP000054596">
    <property type="component" value="Unassembled WGS sequence"/>
</dbReference>
<dbReference type="EMBL" id="FCOJ02000016">
    <property type="protein sequence ID" value="SAK59988.1"/>
    <property type="molecule type" value="Genomic_DNA"/>
</dbReference>
<evidence type="ECO:0000259" key="3">
    <source>
        <dbReference type="PROSITE" id="PS50110"/>
    </source>
</evidence>
<dbReference type="InterPro" id="IPR011006">
    <property type="entry name" value="CheY-like_superfamily"/>
</dbReference>
<dbReference type="SMART" id="SM00448">
    <property type="entry name" value="REC"/>
    <property type="match status" value="1"/>
</dbReference>
<feature type="modified residue" description="4-aspartylphosphate" evidence="2">
    <location>
        <position position="73"/>
    </location>
</feature>
<reference evidence="4" key="1">
    <citation type="submission" date="2016-01" db="EMBL/GenBank/DDBJ databases">
        <authorList>
            <person name="Peeters C."/>
        </authorList>
    </citation>
    <scope>NUCLEOTIDE SEQUENCE [LARGE SCALE GENOMIC DNA]</scope>
    <source>
        <strain evidence="4">LMG 29325</strain>
    </source>
</reference>
<dbReference type="Gene3D" id="3.40.50.2300">
    <property type="match status" value="1"/>
</dbReference>
<dbReference type="PANTHER" id="PTHR44591:SF3">
    <property type="entry name" value="RESPONSE REGULATORY DOMAIN-CONTAINING PROTEIN"/>
    <property type="match status" value="1"/>
</dbReference>
<evidence type="ECO:0000313" key="4">
    <source>
        <dbReference type="EMBL" id="SAK59988.1"/>
    </source>
</evidence>
<dbReference type="RefSeq" id="WP_086967871.1">
    <property type="nucleotide sequence ID" value="NZ_FCOJ02000016.1"/>
</dbReference>
<name>A0A158APY8_9BURK</name>
<sequence length="141" mass="15541">MPLSLHHARWTSRTLLPPANARRRLLVVDDYRSGAEAISDFLSLSGYDARFVTSGAEVWGAVTAHVPEIAVLDINMPGMDGFAVAQRLRRDPRTQLIVIVAFTAQEELDVRRDGIAAGFDGYCKKHGNPGLLLDLLVQMNQ</sequence>
<keyword evidence="5" id="KW-1185">Reference proteome</keyword>
<comment type="caution">
    <text evidence="4">The sequence shown here is derived from an EMBL/GenBank/DDBJ whole genome shotgun (WGS) entry which is preliminary data.</text>
</comment>